<dbReference type="Gene3D" id="2.130.10.10">
    <property type="entry name" value="YVTN repeat-like/Quinoprotein amine dehydrogenase"/>
    <property type="match status" value="1"/>
</dbReference>
<protein>
    <recommendedName>
        <fullName evidence="5">PQQ-binding-like beta-propeller repeat protein</fullName>
    </recommendedName>
</protein>
<name>A0ABW2QBD1_9MICO</name>
<evidence type="ECO:0000313" key="4">
    <source>
        <dbReference type="Proteomes" id="UP001596455"/>
    </source>
</evidence>
<dbReference type="EMBL" id="JBHTCQ010000004">
    <property type="protein sequence ID" value="MFC7406764.1"/>
    <property type="molecule type" value="Genomic_DNA"/>
</dbReference>
<dbReference type="InterPro" id="IPR011047">
    <property type="entry name" value="Quinoprotein_ADH-like_sf"/>
</dbReference>
<proteinExistence type="predicted"/>
<feature type="region of interest" description="Disordered" evidence="1">
    <location>
        <begin position="151"/>
        <end position="173"/>
    </location>
</feature>
<dbReference type="Proteomes" id="UP001596455">
    <property type="component" value="Unassembled WGS sequence"/>
</dbReference>
<evidence type="ECO:0000256" key="2">
    <source>
        <dbReference type="SAM" id="Phobius"/>
    </source>
</evidence>
<keyword evidence="2" id="KW-0472">Membrane</keyword>
<dbReference type="SUPFAM" id="SSF50998">
    <property type="entry name" value="Quinoprotein alcohol dehydrogenase-like"/>
    <property type="match status" value="1"/>
</dbReference>
<sequence>MSDGRGQGGEPQYYGAYGAAPRPGGGSSDGPYGDLVARLDVDQYIAGQQGRPTPVAQQQAEARQAQQQAAQAPPQHAPQQPGAAGHTGPYGPPTTGGGAPPPTWPTGARPGAPWASPRRPASRHRKRWVGLVVVLVIFALFRGCVAILEGVTGADDSSGPPSGTSAPAPTSSDVTATWQLAATDLREDLGAPELVGHVDGSFDGPPYLSRAGGTWVVLTGTSDDGEIVAHGVDRANGNEQWERELDGALCAPEAIDAGLFCASVLERDQATGIGTRWRLHLLDPATGEDRATADVDAWASAVHVIDDTLVVLEEREPNPHAVVRGFSTELEQVWSRDLSKQEGHDEMFSRNRIIGRDGAGVDRDGVVLDRPRFREVGQDGGTLAIWAGSRTAFLDPANGELVMMPHCSRLVDDGERLWCNEGNGVVAYSYRGERLHEVRTIRLLFPDTDGNGDTDVTRPVFADDDGRIFSVDLDTGQVNGPFQDLGTGSAFGMPVAPAAGTSQGHTFVSGENGIVLLAPDADEVIWHNRDVDLTDPPIVRTTPDGDVRDVLVGSFDTRALSMDTGQAVGPEINQPYGIYTGAVGDEIVGRGPEVLALLDVP</sequence>
<feature type="compositionally biased region" description="Low complexity" evidence="1">
    <location>
        <begin position="10"/>
        <end position="22"/>
    </location>
</feature>
<feature type="region of interest" description="Disordered" evidence="1">
    <location>
        <begin position="1"/>
        <end position="122"/>
    </location>
</feature>
<feature type="compositionally biased region" description="Low complexity" evidence="1">
    <location>
        <begin position="56"/>
        <end position="89"/>
    </location>
</feature>
<evidence type="ECO:0008006" key="5">
    <source>
        <dbReference type="Google" id="ProtNLM"/>
    </source>
</evidence>
<comment type="caution">
    <text evidence="3">The sequence shown here is derived from an EMBL/GenBank/DDBJ whole genome shotgun (WGS) entry which is preliminary data.</text>
</comment>
<reference evidence="4" key="1">
    <citation type="journal article" date="2019" name="Int. J. Syst. Evol. Microbiol.">
        <title>The Global Catalogue of Microorganisms (GCM) 10K type strain sequencing project: providing services to taxonomists for standard genome sequencing and annotation.</title>
        <authorList>
            <consortium name="The Broad Institute Genomics Platform"/>
            <consortium name="The Broad Institute Genome Sequencing Center for Infectious Disease"/>
            <person name="Wu L."/>
            <person name="Ma J."/>
        </authorList>
    </citation>
    <scope>NUCLEOTIDE SEQUENCE [LARGE SCALE GENOMIC DNA]</scope>
    <source>
        <strain evidence="4">JCM 1490</strain>
    </source>
</reference>
<keyword evidence="2" id="KW-0812">Transmembrane</keyword>
<feature type="transmembrane region" description="Helical" evidence="2">
    <location>
        <begin position="128"/>
        <end position="148"/>
    </location>
</feature>
<dbReference type="InterPro" id="IPR015943">
    <property type="entry name" value="WD40/YVTN_repeat-like_dom_sf"/>
</dbReference>
<organism evidence="3 4">
    <name type="scientific">Georgenia alba</name>
    <dbReference type="NCBI Taxonomy" id="2233858"/>
    <lineage>
        <taxon>Bacteria</taxon>
        <taxon>Bacillati</taxon>
        <taxon>Actinomycetota</taxon>
        <taxon>Actinomycetes</taxon>
        <taxon>Micrococcales</taxon>
        <taxon>Bogoriellaceae</taxon>
        <taxon>Georgenia</taxon>
    </lineage>
</organism>
<feature type="compositionally biased region" description="Low complexity" evidence="1">
    <location>
        <begin position="152"/>
        <end position="173"/>
    </location>
</feature>
<keyword evidence="2" id="KW-1133">Transmembrane helix</keyword>
<evidence type="ECO:0000256" key="1">
    <source>
        <dbReference type="SAM" id="MobiDB-lite"/>
    </source>
</evidence>
<evidence type="ECO:0000313" key="3">
    <source>
        <dbReference type="EMBL" id="MFC7406764.1"/>
    </source>
</evidence>
<accession>A0ABW2QBD1</accession>
<keyword evidence="4" id="KW-1185">Reference proteome</keyword>
<gene>
    <name evidence="3" type="ORF">ACFQQL_16710</name>
</gene>
<dbReference type="RefSeq" id="WP_382396298.1">
    <property type="nucleotide sequence ID" value="NZ_JBHTCQ010000004.1"/>
</dbReference>